<dbReference type="GO" id="GO:0006048">
    <property type="term" value="P:UDP-N-acetylglucosamine biosynthetic process"/>
    <property type="evidence" value="ECO:0007669"/>
    <property type="project" value="TreeGrafter"/>
</dbReference>
<comment type="catalytic activity">
    <reaction evidence="6">
        <text>N-acetyl-alpha-D-glucosamine 1-phosphate + UTP + H(+) = UDP-N-acetyl-alpha-D-glucosamine + diphosphate</text>
        <dbReference type="Rhea" id="RHEA:13509"/>
        <dbReference type="ChEBI" id="CHEBI:15378"/>
        <dbReference type="ChEBI" id="CHEBI:33019"/>
        <dbReference type="ChEBI" id="CHEBI:46398"/>
        <dbReference type="ChEBI" id="CHEBI:57705"/>
        <dbReference type="ChEBI" id="CHEBI:57776"/>
        <dbReference type="EC" id="2.7.7.23"/>
    </reaction>
</comment>
<name>A0A0P1BEB8_9BASI</name>
<protein>
    <recommendedName>
        <fullName evidence="3">UDP-N-acetylglucosamine diphosphorylase</fullName>
        <ecNumber evidence="3">2.7.7.23</ecNumber>
    </recommendedName>
</protein>
<organism evidence="7 8">
    <name type="scientific">Ceraceosorus bombacis</name>
    <dbReference type="NCBI Taxonomy" id="401625"/>
    <lineage>
        <taxon>Eukaryota</taxon>
        <taxon>Fungi</taxon>
        <taxon>Dikarya</taxon>
        <taxon>Basidiomycota</taxon>
        <taxon>Ustilaginomycotina</taxon>
        <taxon>Exobasidiomycetes</taxon>
        <taxon>Ceraceosorales</taxon>
        <taxon>Ceraceosoraceae</taxon>
        <taxon>Ceraceosorus</taxon>
    </lineage>
</organism>
<dbReference type="PANTHER" id="PTHR11952:SF2">
    <property type="entry name" value="LD24639P"/>
    <property type="match status" value="1"/>
</dbReference>
<dbReference type="PANTHER" id="PTHR11952">
    <property type="entry name" value="UDP- GLUCOSE PYROPHOSPHORYLASE"/>
    <property type="match status" value="1"/>
</dbReference>
<evidence type="ECO:0000256" key="1">
    <source>
        <dbReference type="ARBA" id="ARBA00005208"/>
    </source>
</evidence>
<comment type="similarity">
    <text evidence="2">Belongs to the UDPGP type 1 family.</text>
</comment>
<proteinExistence type="inferred from homology"/>
<evidence type="ECO:0000256" key="5">
    <source>
        <dbReference type="ARBA" id="ARBA00022695"/>
    </source>
</evidence>
<keyword evidence="5" id="KW-0548">Nucleotidyltransferase</keyword>
<dbReference type="GO" id="GO:0003977">
    <property type="term" value="F:UDP-N-acetylglucosamine diphosphorylase activity"/>
    <property type="evidence" value="ECO:0007669"/>
    <property type="project" value="UniProtKB-EC"/>
</dbReference>
<dbReference type="FunFam" id="3.90.550.10:FF:000075">
    <property type="entry name" value="Probable UDP-N-acetylglucosamine pyrophosphorylase"/>
    <property type="match status" value="1"/>
</dbReference>
<comment type="pathway">
    <text evidence="1">Nucleotide-sugar biosynthesis; UDP-N-acetyl-alpha-D-glucosamine biosynthesis; UDP-N-acetyl-alpha-D-glucosamine from N-acetyl-alpha-D-glucosamine 1-phosphate: step 1/1.</text>
</comment>
<evidence type="ECO:0000313" key="7">
    <source>
        <dbReference type="EMBL" id="CEH14462.1"/>
    </source>
</evidence>
<reference evidence="7 8" key="1">
    <citation type="submission" date="2014-09" db="EMBL/GenBank/DDBJ databases">
        <authorList>
            <person name="Magalhaes I.L.F."/>
            <person name="Oliveira U."/>
            <person name="Santos F.R."/>
            <person name="Vidigal T.H.D.A."/>
            <person name="Brescovit A.D."/>
            <person name="Santos A.J."/>
        </authorList>
    </citation>
    <scope>NUCLEOTIDE SEQUENCE [LARGE SCALE GENOMIC DNA]</scope>
</reference>
<dbReference type="EC" id="2.7.7.23" evidence="3"/>
<dbReference type="Proteomes" id="UP000054845">
    <property type="component" value="Unassembled WGS sequence"/>
</dbReference>
<keyword evidence="8" id="KW-1185">Reference proteome</keyword>
<evidence type="ECO:0000256" key="4">
    <source>
        <dbReference type="ARBA" id="ARBA00022679"/>
    </source>
</evidence>
<dbReference type="InterPro" id="IPR002618">
    <property type="entry name" value="UDPGP_fam"/>
</dbReference>
<evidence type="ECO:0000313" key="8">
    <source>
        <dbReference type="Proteomes" id="UP000054845"/>
    </source>
</evidence>
<dbReference type="OrthoDB" id="532420at2759"/>
<evidence type="ECO:0000256" key="3">
    <source>
        <dbReference type="ARBA" id="ARBA00012457"/>
    </source>
</evidence>
<dbReference type="AlphaFoldDB" id="A0A0P1BEB8"/>
<accession>A0A0P1BEB8</accession>
<sequence length="490" mass="52869">MASAEIPSELKQRFEAAGQDHVFAFWSKLDAEERSKFQAQLEALDVKRVNAVYKKALEGEAEAAALAQQRLSLAAPPASSTFSAAGSGSGASEASKYRKRGLEAIAARQVGVLLLAGGQGTRLGSSAPKGCYNIGLPSGKSLFQLQAERIRKLEELAGKEARIPWFIMTSGPTRQPTIDFFQQNEYFGLKAEDVIFFEQGTLPCLTMEGKVMLASPSEIATAPDGNGGIYTALRAPLKGAGGAADGETVISTLQSRGVKYLHAFGVDNCLVKVGDPTFVGLCIERGVCAGVKTVVKTDPAESVGVVAQRNGKWGVIEYSEIPKELSEARDEDGQLSFRAANIVNHFYTTEFLAREVPAFESEMAFHIARKKIPTIDLASGEAVKPSKPNGMKLELFIFDVFPFIKDLAVHEVARRSEFSPLKNAPNTGVDDPQTSRRDLLAEQRRWLESSGAKINDAADIEISPLVSYEGEGLESVNGKILDKSAIIDHI</sequence>
<dbReference type="Pfam" id="PF01704">
    <property type="entry name" value="UDPGP"/>
    <property type="match status" value="1"/>
</dbReference>
<dbReference type="InterPro" id="IPR029044">
    <property type="entry name" value="Nucleotide-diphossugar_trans"/>
</dbReference>
<dbReference type="SUPFAM" id="SSF53448">
    <property type="entry name" value="Nucleotide-diphospho-sugar transferases"/>
    <property type="match status" value="1"/>
</dbReference>
<dbReference type="Gene3D" id="3.90.550.10">
    <property type="entry name" value="Spore Coat Polysaccharide Biosynthesis Protein SpsA, Chain A"/>
    <property type="match status" value="1"/>
</dbReference>
<evidence type="ECO:0000256" key="2">
    <source>
        <dbReference type="ARBA" id="ARBA00010401"/>
    </source>
</evidence>
<dbReference type="STRING" id="401625.A0A0P1BEB8"/>
<evidence type="ECO:0000256" key="6">
    <source>
        <dbReference type="ARBA" id="ARBA00048493"/>
    </source>
</evidence>
<dbReference type="EMBL" id="CCYA01000243">
    <property type="protein sequence ID" value="CEH14462.1"/>
    <property type="molecule type" value="Genomic_DNA"/>
</dbReference>
<keyword evidence="4" id="KW-0808">Transferase</keyword>
<dbReference type="CDD" id="cd04193">
    <property type="entry name" value="UDPGlcNAc_PPase"/>
    <property type="match status" value="1"/>
</dbReference>
<dbReference type="InterPro" id="IPR039741">
    <property type="entry name" value="UDP-sugar_pyrophosphorylase"/>
</dbReference>